<evidence type="ECO:0000256" key="2">
    <source>
        <dbReference type="ARBA" id="ARBA00004906"/>
    </source>
</evidence>
<evidence type="ECO:0000256" key="8">
    <source>
        <dbReference type="ARBA" id="ARBA00022833"/>
    </source>
</evidence>
<comment type="pathway">
    <text evidence="2">Protein modification; protein ubiquitination.</text>
</comment>
<evidence type="ECO:0000256" key="5">
    <source>
        <dbReference type="ARBA" id="ARBA00022723"/>
    </source>
</evidence>
<dbReference type="Gene3D" id="3.30.40.10">
    <property type="entry name" value="Zinc/RING finger domain, C3HC4 (zinc finger)"/>
    <property type="match status" value="1"/>
</dbReference>
<keyword evidence="8" id="KW-0862">Zinc</keyword>
<dbReference type="SUPFAM" id="SSF57850">
    <property type="entry name" value="RING/U-box"/>
    <property type="match status" value="1"/>
</dbReference>
<feature type="domain" description="RING-type" evidence="11">
    <location>
        <begin position="680"/>
        <end position="721"/>
    </location>
</feature>
<dbReference type="GO" id="GO:0061630">
    <property type="term" value="F:ubiquitin protein ligase activity"/>
    <property type="evidence" value="ECO:0007669"/>
    <property type="project" value="UniProtKB-EC"/>
</dbReference>
<keyword evidence="4" id="KW-0808">Transferase</keyword>
<keyword evidence="7" id="KW-0833">Ubl conjugation pathway</keyword>
<gene>
    <name evidence="12" type="primary">BB_3</name>
    <name evidence="12" type="ORF">g.48013</name>
</gene>
<feature type="region of interest" description="Disordered" evidence="10">
    <location>
        <begin position="231"/>
        <end position="250"/>
    </location>
</feature>
<accession>A0A1D1YKA5</accession>
<dbReference type="AlphaFoldDB" id="A0A1D1YKA5"/>
<dbReference type="EC" id="2.3.2.27" evidence="3"/>
<evidence type="ECO:0000256" key="9">
    <source>
        <dbReference type="PROSITE-ProRule" id="PRU00175"/>
    </source>
</evidence>
<evidence type="ECO:0000259" key="11">
    <source>
        <dbReference type="PROSITE" id="PS50089"/>
    </source>
</evidence>
<proteinExistence type="predicted"/>
<name>A0A1D1YKA5_9ARAE</name>
<keyword evidence="5" id="KW-0479">Metal-binding</keyword>
<dbReference type="FunFam" id="3.30.40.10:FF:000309">
    <property type="entry name" value="E3 ubiquitin-protein ligase MBR2"/>
    <property type="match status" value="1"/>
</dbReference>
<dbReference type="GO" id="GO:0016874">
    <property type="term" value="F:ligase activity"/>
    <property type="evidence" value="ECO:0007669"/>
    <property type="project" value="UniProtKB-KW"/>
</dbReference>
<protein>
    <recommendedName>
        <fullName evidence="3">RING-type E3 ubiquitin transferase</fullName>
        <ecNumber evidence="3">2.3.2.27</ecNumber>
    </recommendedName>
</protein>
<organism evidence="12">
    <name type="scientific">Anthurium amnicola</name>
    <dbReference type="NCBI Taxonomy" id="1678845"/>
    <lineage>
        <taxon>Eukaryota</taxon>
        <taxon>Viridiplantae</taxon>
        <taxon>Streptophyta</taxon>
        <taxon>Embryophyta</taxon>
        <taxon>Tracheophyta</taxon>
        <taxon>Spermatophyta</taxon>
        <taxon>Magnoliopsida</taxon>
        <taxon>Liliopsida</taxon>
        <taxon>Araceae</taxon>
        <taxon>Pothoideae</taxon>
        <taxon>Potheae</taxon>
        <taxon>Anthurium</taxon>
    </lineage>
</organism>
<reference evidence="12" key="1">
    <citation type="submission" date="2015-07" db="EMBL/GenBank/DDBJ databases">
        <title>Transcriptome Assembly of Anthurium amnicola.</title>
        <authorList>
            <person name="Suzuki J."/>
        </authorList>
    </citation>
    <scope>NUCLEOTIDE SEQUENCE</scope>
</reference>
<evidence type="ECO:0000256" key="3">
    <source>
        <dbReference type="ARBA" id="ARBA00012483"/>
    </source>
</evidence>
<evidence type="ECO:0000256" key="6">
    <source>
        <dbReference type="ARBA" id="ARBA00022771"/>
    </source>
</evidence>
<dbReference type="EMBL" id="GDJX01012853">
    <property type="protein sequence ID" value="JAT55083.1"/>
    <property type="molecule type" value="Transcribed_RNA"/>
</dbReference>
<dbReference type="SMART" id="SM00184">
    <property type="entry name" value="RING"/>
    <property type="match status" value="1"/>
</dbReference>
<evidence type="ECO:0000313" key="12">
    <source>
        <dbReference type="EMBL" id="JAT55083.1"/>
    </source>
</evidence>
<dbReference type="Pfam" id="PF13639">
    <property type="entry name" value="zf-RING_2"/>
    <property type="match status" value="1"/>
</dbReference>
<dbReference type="PANTHER" id="PTHR22937:SF224">
    <property type="entry name" value="E3 UBIQUITIN-PROTEIN LIGASE MBR1-RELATED"/>
    <property type="match status" value="1"/>
</dbReference>
<dbReference type="GO" id="GO:0008270">
    <property type="term" value="F:zinc ion binding"/>
    <property type="evidence" value="ECO:0007669"/>
    <property type="project" value="UniProtKB-KW"/>
</dbReference>
<dbReference type="PROSITE" id="PS50089">
    <property type="entry name" value="ZF_RING_2"/>
    <property type="match status" value="1"/>
</dbReference>
<dbReference type="InterPro" id="IPR001841">
    <property type="entry name" value="Znf_RING"/>
</dbReference>
<dbReference type="GO" id="GO:0010228">
    <property type="term" value="P:vegetative to reproductive phase transition of meristem"/>
    <property type="evidence" value="ECO:0007669"/>
    <property type="project" value="UniProtKB-ARBA"/>
</dbReference>
<comment type="catalytic activity">
    <reaction evidence="1">
        <text>S-ubiquitinyl-[E2 ubiquitin-conjugating enzyme]-L-cysteine + [acceptor protein]-L-lysine = [E2 ubiquitin-conjugating enzyme]-L-cysteine + N(6)-ubiquitinyl-[acceptor protein]-L-lysine.</text>
        <dbReference type="EC" id="2.3.2.27"/>
    </reaction>
</comment>
<dbReference type="GO" id="GO:0043161">
    <property type="term" value="P:proteasome-mediated ubiquitin-dependent protein catabolic process"/>
    <property type="evidence" value="ECO:0007669"/>
    <property type="project" value="UniProtKB-ARBA"/>
</dbReference>
<dbReference type="PANTHER" id="PTHR22937">
    <property type="entry name" value="E3 UBIQUITIN-PROTEIN LIGASE RNF165"/>
    <property type="match status" value="1"/>
</dbReference>
<evidence type="ECO:0000256" key="10">
    <source>
        <dbReference type="SAM" id="MobiDB-lite"/>
    </source>
</evidence>
<keyword evidence="6 9" id="KW-0863">Zinc-finger</keyword>
<dbReference type="InterPro" id="IPR013083">
    <property type="entry name" value="Znf_RING/FYVE/PHD"/>
</dbReference>
<keyword evidence="12" id="KW-0436">Ligase</keyword>
<dbReference type="InterPro" id="IPR045191">
    <property type="entry name" value="MBR1/2-like"/>
</dbReference>
<evidence type="ECO:0000256" key="1">
    <source>
        <dbReference type="ARBA" id="ARBA00000900"/>
    </source>
</evidence>
<evidence type="ECO:0000256" key="4">
    <source>
        <dbReference type="ARBA" id="ARBA00022679"/>
    </source>
</evidence>
<sequence>MQGQRSTVQFFPEAFDFDHASGSSSSGIGQQLYWNNELNPCDTRSMPDYLLSRIEANMSHRNLFNHETESPSRWNLGGSGSSEPMMNQVSHDGPEMENVWTYSSTTNSGTFPIFEERRLEAANMLSLDSGAMNLNSNQIAQGQLFMRNSSSTDSPLNLDCSEGTIGNGSQVPQTGICPFCDLHASEVQRMPSAIGSSNSHGISTGDGIGYLSEDADDRPVSLLDNRRLSGKRKNIEGVPGSSSGSSSNVCFQQTENTLPHPVPARYISSSGSNIYLDLSKVYPPEEHFNRGFIDGMRGTFSECLPSTSATGASESSQRNYRLRINSAQQVDSSLPNLWPPANPRMNRSVWSPHQSSSLLVPVNQPLETRPAIPSTSSQNQSHLLTVPGLTRMLQPLSWNAISRIGSSSNSHMISGERSVTLREANLRGLQRNSTLEHPMFVPVTEVRRVAQDPMNWSVANGNISIPRNVASTSLIGSTSGVHPSVTPTWTPLQSPHSQYQQTSSEFVYWAFPAASDPGAQLNNFIPQRSGHSSSSEIAPQPGAGLHIHQQPSSFLMGRRSNVMGAPLTSRTLAAMREGRNMMMLEHLRNSLDLISRGESTRFEDVLILDESAILGAADLHDRHRDMRLDIDDMSYEELLALEERIGSVSTGLSEEIILKHLKQWKYLPISLTLSDQSEPCCICQEEYLDGDDLGELDCGHDFHTTCIKQWLVQKNACPICKKTALASS</sequence>
<evidence type="ECO:0000256" key="7">
    <source>
        <dbReference type="ARBA" id="ARBA00022786"/>
    </source>
</evidence>